<dbReference type="HOGENOM" id="CLU_2885921_0_0_1"/>
<dbReference type="Proteomes" id="UP000006039">
    <property type="component" value="Unassembled WGS sequence"/>
</dbReference>
<reference evidence="3" key="5">
    <citation type="submission" date="2018-04" db="UniProtKB">
        <authorList>
            <consortium name="EnsemblFungi"/>
        </authorList>
    </citation>
    <scope>IDENTIFICATION</scope>
    <source>
        <strain evidence="3">R3-111a-1</strain>
    </source>
</reference>
<evidence type="ECO:0000313" key="4">
    <source>
        <dbReference type="Proteomes" id="UP000006039"/>
    </source>
</evidence>
<dbReference type="VEuPathDB" id="FungiDB:GGTG_13939"/>
<reference evidence="4" key="1">
    <citation type="submission" date="2010-07" db="EMBL/GenBank/DDBJ databases">
        <title>The genome sequence of Gaeumannomyces graminis var. tritici strain R3-111a-1.</title>
        <authorList>
            <consortium name="The Broad Institute Genome Sequencing Platform"/>
            <person name="Ma L.-J."/>
            <person name="Dead R."/>
            <person name="Young S."/>
            <person name="Zeng Q."/>
            <person name="Koehrsen M."/>
            <person name="Alvarado L."/>
            <person name="Berlin A."/>
            <person name="Chapman S.B."/>
            <person name="Chen Z."/>
            <person name="Freedman E."/>
            <person name="Gellesch M."/>
            <person name="Goldberg J."/>
            <person name="Griggs A."/>
            <person name="Gujja S."/>
            <person name="Heilman E.R."/>
            <person name="Heiman D."/>
            <person name="Hepburn T."/>
            <person name="Howarth C."/>
            <person name="Jen D."/>
            <person name="Larson L."/>
            <person name="Mehta T."/>
            <person name="Neiman D."/>
            <person name="Pearson M."/>
            <person name="Roberts A."/>
            <person name="Saif S."/>
            <person name="Shea T."/>
            <person name="Shenoy N."/>
            <person name="Sisk P."/>
            <person name="Stolte C."/>
            <person name="Sykes S."/>
            <person name="Walk T."/>
            <person name="White J."/>
            <person name="Yandava C."/>
            <person name="Haas B."/>
            <person name="Nusbaum C."/>
            <person name="Birren B."/>
        </authorList>
    </citation>
    <scope>NUCLEOTIDE SEQUENCE [LARGE SCALE GENOMIC DNA]</scope>
    <source>
        <strain evidence="4">R3-111a-1</strain>
    </source>
</reference>
<organism evidence="2">
    <name type="scientific">Gaeumannomyces tritici (strain R3-111a-1)</name>
    <name type="common">Wheat and barley take-all root rot fungus</name>
    <name type="synonym">Gaeumannomyces graminis var. tritici</name>
    <dbReference type="NCBI Taxonomy" id="644352"/>
    <lineage>
        <taxon>Eukaryota</taxon>
        <taxon>Fungi</taxon>
        <taxon>Dikarya</taxon>
        <taxon>Ascomycota</taxon>
        <taxon>Pezizomycotina</taxon>
        <taxon>Sordariomycetes</taxon>
        <taxon>Sordariomycetidae</taxon>
        <taxon>Magnaporthales</taxon>
        <taxon>Magnaporthaceae</taxon>
        <taxon>Gaeumannomyces</taxon>
    </lineage>
</organism>
<evidence type="ECO:0000256" key="1">
    <source>
        <dbReference type="SAM" id="MobiDB-lite"/>
    </source>
</evidence>
<feature type="region of interest" description="Disordered" evidence="1">
    <location>
        <begin position="34"/>
        <end position="63"/>
    </location>
</feature>
<keyword evidence="4" id="KW-1185">Reference proteome</keyword>
<reference evidence="3" key="4">
    <citation type="journal article" date="2015" name="G3 (Bethesda)">
        <title>Genome sequences of three phytopathogenic species of the Magnaporthaceae family of fungi.</title>
        <authorList>
            <person name="Okagaki L.H."/>
            <person name="Nunes C.C."/>
            <person name="Sailsbery J."/>
            <person name="Clay B."/>
            <person name="Brown D."/>
            <person name="John T."/>
            <person name="Oh Y."/>
            <person name="Young N."/>
            <person name="Fitzgerald M."/>
            <person name="Haas B.J."/>
            <person name="Zeng Q."/>
            <person name="Young S."/>
            <person name="Adiconis X."/>
            <person name="Fan L."/>
            <person name="Levin J.Z."/>
            <person name="Mitchell T.K."/>
            <person name="Okubara P.A."/>
            <person name="Farman M.L."/>
            <person name="Kohn L.M."/>
            <person name="Birren B."/>
            <person name="Ma L.-J."/>
            <person name="Dean R.A."/>
        </authorList>
    </citation>
    <scope>NUCLEOTIDE SEQUENCE</scope>
    <source>
        <strain evidence="3">R3-111a-1</strain>
    </source>
</reference>
<evidence type="ECO:0000313" key="3">
    <source>
        <dbReference type="EnsemblFungi" id="EJT68487"/>
    </source>
</evidence>
<protein>
    <submittedName>
        <fullName evidence="2 3">Uncharacterized protein</fullName>
    </submittedName>
</protein>
<dbReference type="EnsemblFungi" id="EJT68487">
    <property type="protein sequence ID" value="EJT68487"/>
    <property type="gene ID" value="GGTG_13939"/>
</dbReference>
<feature type="compositionally biased region" description="Low complexity" evidence="1">
    <location>
        <begin position="40"/>
        <end position="49"/>
    </location>
</feature>
<dbReference type="AlphaFoldDB" id="J3PK90"/>
<name>J3PK90_GAET3</name>
<evidence type="ECO:0000313" key="2">
    <source>
        <dbReference type="EMBL" id="EJT68487.1"/>
    </source>
</evidence>
<gene>
    <name evidence="3" type="primary">20354397</name>
    <name evidence="2" type="ORF">GGTG_13939</name>
</gene>
<dbReference type="RefSeq" id="XP_009230128.1">
    <property type="nucleotide sequence ID" value="XM_009231864.1"/>
</dbReference>
<dbReference type="EMBL" id="GL385477">
    <property type="protein sequence ID" value="EJT68487.1"/>
    <property type="molecule type" value="Genomic_DNA"/>
</dbReference>
<proteinExistence type="predicted"/>
<reference evidence="2" key="2">
    <citation type="submission" date="2010-07" db="EMBL/GenBank/DDBJ databases">
        <authorList>
            <consortium name="The Broad Institute Genome Sequencing Platform"/>
            <consortium name="Broad Institute Genome Sequencing Center for Infectious Disease"/>
            <person name="Ma L.-J."/>
            <person name="Dead R."/>
            <person name="Young S."/>
            <person name="Zeng Q."/>
            <person name="Koehrsen M."/>
            <person name="Alvarado L."/>
            <person name="Berlin A."/>
            <person name="Chapman S.B."/>
            <person name="Chen Z."/>
            <person name="Freedman E."/>
            <person name="Gellesch M."/>
            <person name="Goldberg J."/>
            <person name="Griggs A."/>
            <person name="Gujja S."/>
            <person name="Heilman E.R."/>
            <person name="Heiman D."/>
            <person name="Hepburn T."/>
            <person name="Howarth C."/>
            <person name="Jen D."/>
            <person name="Larson L."/>
            <person name="Mehta T."/>
            <person name="Neiman D."/>
            <person name="Pearson M."/>
            <person name="Roberts A."/>
            <person name="Saif S."/>
            <person name="Shea T."/>
            <person name="Shenoy N."/>
            <person name="Sisk P."/>
            <person name="Stolte C."/>
            <person name="Sykes S."/>
            <person name="Walk T."/>
            <person name="White J."/>
            <person name="Yandava C."/>
            <person name="Haas B."/>
            <person name="Nusbaum C."/>
            <person name="Birren B."/>
        </authorList>
    </citation>
    <scope>NUCLEOTIDE SEQUENCE</scope>
    <source>
        <strain evidence="2">R3-111a-1</strain>
    </source>
</reference>
<accession>J3PK90</accession>
<sequence>MDEVATQGSSLARLATAYPNQIRLDSHVEEAAAKARLRAPRSPAALSLLPTPPPATVTSGDNG</sequence>
<reference evidence="2" key="3">
    <citation type="submission" date="2010-09" db="EMBL/GenBank/DDBJ databases">
        <title>Annotation of Gaeumannomyces graminis var. tritici R3-111a-1.</title>
        <authorList>
            <consortium name="The Broad Institute Genome Sequencing Platform"/>
            <person name="Ma L.-J."/>
            <person name="Dead R."/>
            <person name="Young S.K."/>
            <person name="Zeng Q."/>
            <person name="Gargeya S."/>
            <person name="Fitzgerald M."/>
            <person name="Haas B."/>
            <person name="Abouelleil A."/>
            <person name="Alvarado L."/>
            <person name="Arachchi H.M."/>
            <person name="Berlin A."/>
            <person name="Brown A."/>
            <person name="Chapman S.B."/>
            <person name="Chen Z."/>
            <person name="Dunbar C."/>
            <person name="Freedman E."/>
            <person name="Gearin G."/>
            <person name="Gellesch M."/>
            <person name="Goldberg J."/>
            <person name="Griggs A."/>
            <person name="Gujja S."/>
            <person name="Heiman D."/>
            <person name="Howarth C."/>
            <person name="Larson L."/>
            <person name="Lui A."/>
            <person name="MacDonald P.J.P."/>
            <person name="Mehta T."/>
            <person name="Montmayeur A."/>
            <person name="Murphy C."/>
            <person name="Neiman D."/>
            <person name="Pearson M."/>
            <person name="Priest M."/>
            <person name="Roberts A."/>
            <person name="Saif S."/>
            <person name="Shea T."/>
            <person name="Shenoy N."/>
            <person name="Sisk P."/>
            <person name="Stolte C."/>
            <person name="Sykes S."/>
            <person name="Yandava C."/>
            <person name="Wortman J."/>
            <person name="Nusbaum C."/>
            <person name="Birren B."/>
        </authorList>
    </citation>
    <scope>NUCLEOTIDE SEQUENCE</scope>
    <source>
        <strain evidence="2">R3-111a-1</strain>
    </source>
</reference>
<dbReference type="GeneID" id="20354397"/>